<proteinExistence type="predicted"/>
<evidence type="ECO:0000313" key="1">
    <source>
        <dbReference type="EMBL" id="MDU0206219.1"/>
    </source>
</evidence>
<gene>
    <name evidence="1" type="ORF">RQP52_34640</name>
</gene>
<sequence length="68" mass="7329">MSFTPLRYTLKEVLAASVPRSLQLTSTPVDTLTATSPRSSFSICRAAAACAVGVWMPKDDIRKEPSVT</sequence>
<dbReference type="Proteomes" id="UP001260980">
    <property type="component" value="Unassembled WGS sequence"/>
</dbReference>
<comment type="caution">
    <text evidence="1">The sequence shown here is derived from an EMBL/GenBank/DDBJ whole genome shotgun (WGS) entry which is preliminary data.</text>
</comment>
<name>A0ABU3RPX2_9BACL</name>
<dbReference type="EMBL" id="JAWCUD010000021">
    <property type="protein sequence ID" value="MDU0206219.1"/>
    <property type="molecule type" value="Genomic_DNA"/>
</dbReference>
<accession>A0ABU3RPX2</accession>
<dbReference type="RefSeq" id="WP_315956055.1">
    <property type="nucleotide sequence ID" value="NZ_JAWCUD010000021.1"/>
</dbReference>
<organism evidence="1 2">
    <name type="scientific">Paenibacillus violae</name>
    <dbReference type="NCBI Taxonomy" id="3077234"/>
    <lineage>
        <taxon>Bacteria</taxon>
        <taxon>Bacillati</taxon>
        <taxon>Bacillota</taxon>
        <taxon>Bacilli</taxon>
        <taxon>Bacillales</taxon>
        <taxon>Paenibacillaceae</taxon>
        <taxon>Paenibacillus</taxon>
    </lineage>
</organism>
<reference evidence="1 2" key="1">
    <citation type="submission" date="2023-10" db="EMBL/GenBank/DDBJ databases">
        <title>Paenibacillus strain PFR10 Genome sequencing and assembly.</title>
        <authorList>
            <person name="Kim I."/>
        </authorList>
    </citation>
    <scope>NUCLEOTIDE SEQUENCE [LARGE SCALE GENOMIC DNA]</scope>
    <source>
        <strain evidence="1 2">PFR10</strain>
    </source>
</reference>
<protein>
    <submittedName>
        <fullName evidence="1">Uncharacterized protein</fullName>
    </submittedName>
</protein>
<evidence type="ECO:0000313" key="2">
    <source>
        <dbReference type="Proteomes" id="UP001260980"/>
    </source>
</evidence>
<keyword evidence="2" id="KW-1185">Reference proteome</keyword>